<proteinExistence type="predicted"/>
<dbReference type="AlphaFoldDB" id="A0A0Q0ULA4"/>
<feature type="transmembrane region" description="Helical" evidence="1">
    <location>
        <begin position="40"/>
        <end position="58"/>
    </location>
</feature>
<feature type="transmembrane region" description="Helical" evidence="1">
    <location>
        <begin position="89"/>
        <end position="106"/>
    </location>
</feature>
<dbReference type="STRING" id="1544413.Clow_00156"/>
<keyword evidence="1" id="KW-1133">Transmembrane helix</keyword>
<evidence type="ECO:0000313" key="2">
    <source>
        <dbReference type="EMBL" id="KQB87108.1"/>
    </source>
</evidence>
<evidence type="ECO:0000313" key="3">
    <source>
        <dbReference type="Proteomes" id="UP000050488"/>
    </source>
</evidence>
<keyword evidence="1" id="KW-0472">Membrane</keyword>
<gene>
    <name evidence="2" type="ORF">Clow_00156</name>
</gene>
<keyword evidence="1" id="KW-0812">Transmembrane</keyword>
<keyword evidence="3" id="KW-1185">Reference proteome</keyword>
<comment type="caution">
    <text evidence="2">The sequence shown here is derived from an EMBL/GenBank/DDBJ whole genome shotgun (WGS) entry which is preliminary data.</text>
</comment>
<feature type="transmembrane region" description="Helical" evidence="1">
    <location>
        <begin position="9"/>
        <end position="28"/>
    </location>
</feature>
<reference evidence="2 3" key="1">
    <citation type="submission" date="2015-10" db="EMBL/GenBank/DDBJ databases">
        <title>Corynebacteirum lowii and Corynebacterium oculi species nova, derived from human clinical disease and and emended description of Corynebacterium mastiditis.</title>
        <authorList>
            <person name="Bernard K."/>
            <person name="Pacheco A.L."/>
            <person name="Mcdougall C."/>
            <person name="Burtx T."/>
            <person name="Weibe D."/>
            <person name="Tyler S."/>
            <person name="Olson A.B."/>
            <person name="Cnockaert M."/>
            <person name="Eguchi H."/>
            <person name="Kuwahara T."/>
            <person name="Nakayama-Imaohji H."/>
            <person name="Boudewijins M."/>
            <person name="Van Hoecke F."/>
            <person name="Bernier A.-M."/>
            <person name="Vandamme P."/>
        </authorList>
    </citation>
    <scope>NUCLEOTIDE SEQUENCE [LARGE SCALE GENOMIC DNA]</scope>
    <source>
        <strain evidence="2 3">NML 130206</strain>
    </source>
</reference>
<name>A0A0Q0ULA4_9CORY</name>
<protein>
    <submittedName>
        <fullName evidence="2">Uncharacterized protein</fullName>
    </submittedName>
</protein>
<dbReference type="RefSeq" id="WP_055174948.1">
    <property type="nucleotide sequence ID" value="NZ_JAUSQY010000001.1"/>
</dbReference>
<dbReference type="PATRIC" id="fig|1544413.3.peg.159"/>
<dbReference type="Proteomes" id="UP000050488">
    <property type="component" value="Unassembled WGS sequence"/>
</dbReference>
<dbReference type="EMBL" id="LKEV01000001">
    <property type="protein sequence ID" value="KQB87108.1"/>
    <property type="molecule type" value="Genomic_DNA"/>
</dbReference>
<accession>A0A0Q0ULA4</accession>
<sequence length="128" mass="14041">MNILRKYQFWNIVIGLLICLMVVQDIIAPGLSEFSGAKRAGIIGLALGLLALAGWGVYTRDKKPSSFVPAMWGIACIITAGGKAIEGEWITVLFIPFSAAIIYLIFSNERFDNLLQYPTEGREEKSSA</sequence>
<organism evidence="2 3">
    <name type="scientific">Corynebacterium lowii</name>
    <dbReference type="NCBI Taxonomy" id="1544413"/>
    <lineage>
        <taxon>Bacteria</taxon>
        <taxon>Bacillati</taxon>
        <taxon>Actinomycetota</taxon>
        <taxon>Actinomycetes</taxon>
        <taxon>Mycobacteriales</taxon>
        <taxon>Corynebacteriaceae</taxon>
        <taxon>Corynebacterium</taxon>
    </lineage>
</organism>
<evidence type="ECO:0000256" key="1">
    <source>
        <dbReference type="SAM" id="Phobius"/>
    </source>
</evidence>
<feature type="transmembrane region" description="Helical" evidence="1">
    <location>
        <begin position="65"/>
        <end position="83"/>
    </location>
</feature>